<dbReference type="EMBL" id="BART01027187">
    <property type="protein sequence ID" value="GAG90838.1"/>
    <property type="molecule type" value="Genomic_DNA"/>
</dbReference>
<protein>
    <submittedName>
        <fullName evidence="1">Uncharacterized protein</fullName>
    </submittedName>
</protein>
<reference evidence="1" key="1">
    <citation type="journal article" date="2014" name="Front. Microbiol.">
        <title>High frequency of phylogenetically diverse reductive dehalogenase-homologous genes in deep subseafloor sedimentary metagenomes.</title>
        <authorList>
            <person name="Kawai M."/>
            <person name="Futagami T."/>
            <person name="Toyoda A."/>
            <person name="Takaki Y."/>
            <person name="Nishi S."/>
            <person name="Hori S."/>
            <person name="Arai W."/>
            <person name="Tsubouchi T."/>
            <person name="Morono Y."/>
            <person name="Uchiyama I."/>
            <person name="Ito T."/>
            <person name="Fujiyama A."/>
            <person name="Inagaki F."/>
            <person name="Takami H."/>
        </authorList>
    </citation>
    <scope>NUCLEOTIDE SEQUENCE</scope>
    <source>
        <strain evidence="1">Expedition CK06-06</strain>
    </source>
</reference>
<accession>X1C341</accession>
<sequence length="135" mass="16011">LNPGNEEPIICNLYMFVQYHYYFTFVTFLRQHLSESMFSLRKAIDAALTAYYIIEEPNEVYNYLEKDDKFKFIKNTIKKIRSDDPSKFVLAKDLIVYHEECSEYGSHADISSFINRLDIEEDSSDSTKKIHFGYF</sequence>
<dbReference type="AlphaFoldDB" id="X1C341"/>
<comment type="caution">
    <text evidence="1">The sequence shown here is derived from an EMBL/GenBank/DDBJ whole genome shotgun (WGS) entry which is preliminary data.</text>
</comment>
<proteinExistence type="predicted"/>
<name>X1C341_9ZZZZ</name>
<organism evidence="1">
    <name type="scientific">marine sediment metagenome</name>
    <dbReference type="NCBI Taxonomy" id="412755"/>
    <lineage>
        <taxon>unclassified sequences</taxon>
        <taxon>metagenomes</taxon>
        <taxon>ecological metagenomes</taxon>
    </lineage>
</organism>
<feature type="non-terminal residue" evidence="1">
    <location>
        <position position="1"/>
    </location>
</feature>
<evidence type="ECO:0000313" key="1">
    <source>
        <dbReference type="EMBL" id="GAG90838.1"/>
    </source>
</evidence>
<gene>
    <name evidence="1" type="ORF">S01H4_48257</name>
</gene>